<gene>
    <name evidence="6" type="ORF">B0I08_101689</name>
</gene>
<evidence type="ECO:0000256" key="3">
    <source>
        <dbReference type="ARBA" id="ARBA00023015"/>
    </source>
</evidence>
<dbReference type="InterPro" id="IPR005561">
    <property type="entry name" value="ANTAR"/>
</dbReference>
<keyword evidence="4" id="KW-0804">Transcription</keyword>
<accession>A0A2T0VK41</accession>
<dbReference type="Gene3D" id="3.30.450.40">
    <property type="match status" value="1"/>
</dbReference>
<dbReference type="EMBL" id="PVTL01000001">
    <property type="protein sequence ID" value="PRY70553.1"/>
    <property type="molecule type" value="Genomic_DNA"/>
</dbReference>
<proteinExistence type="predicted"/>
<keyword evidence="2" id="KW-0418">Kinase</keyword>
<evidence type="ECO:0000259" key="5">
    <source>
        <dbReference type="PROSITE" id="PS50921"/>
    </source>
</evidence>
<dbReference type="InterPro" id="IPR012074">
    <property type="entry name" value="GAF_ANTAR"/>
</dbReference>
<dbReference type="Gene3D" id="1.10.10.10">
    <property type="entry name" value="Winged helix-like DNA-binding domain superfamily/Winged helix DNA-binding domain"/>
    <property type="match status" value="1"/>
</dbReference>
<evidence type="ECO:0000313" key="7">
    <source>
        <dbReference type="Proteomes" id="UP000237983"/>
    </source>
</evidence>
<evidence type="ECO:0000256" key="4">
    <source>
        <dbReference type="ARBA" id="ARBA00023163"/>
    </source>
</evidence>
<dbReference type="Pfam" id="PF03861">
    <property type="entry name" value="ANTAR"/>
    <property type="match status" value="1"/>
</dbReference>
<dbReference type="SMART" id="SM01012">
    <property type="entry name" value="ANTAR"/>
    <property type="match status" value="1"/>
</dbReference>
<dbReference type="OrthoDB" id="3683444at2"/>
<keyword evidence="7" id="KW-1185">Reference proteome</keyword>
<dbReference type="SUPFAM" id="SSF52172">
    <property type="entry name" value="CheY-like"/>
    <property type="match status" value="1"/>
</dbReference>
<dbReference type="PIRSF" id="PIRSF036625">
    <property type="entry name" value="GAF_ANTAR"/>
    <property type="match status" value="1"/>
</dbReference>
<dbReference type="InterPro" id="IPR003018">
    <property type="entry name" value="GAF"/>
</dbReference>
<dbReference type="InterPro" id="IPR011006">
    <property type="entry name" value="CheY-like_superfamily"/>
</dbReference>
<keyword evidence="3" id="KW-0805">Transcription regulation</keyword>
<dbReference type="SMART" id="SM00065">
    <property type="entry name" value="GAF"/>
    <property type="match status" value="1"/>
</dbReference>
<dbReference type="SUPFAM" id="SSF55781">
    <property type="entry name" value="GAF domain-like"/>
    <property type="match status" value="1"/>
</dbReference>
<dbReference type="InterPro" id="IPR029016">
    <property type="entry name" value="GAF-like_dom_sf"/>
</dbReference>
<evidence type="ECO:0000313" key="6">
    <source>
        <dbReference type="EMBL" id="PRY70553.1"/>
    </source>
</evidence>
<dbReference type="InterPro" id="IPR036388">
    <property type="entry name" value="WH-like_DNA-bd_sf"/>
</dbReference>
<dbReference type="GO" id="GO:0016301">
    <property type="term" value="F:kinase activity"/>
    <property type="evidence" value="ECO:0007669"/>
    <property type="project" value="UniProtKB-KW"/>
</dbReference>
<dbReference type="Proteomes" id="UP000237983">
    <property type="component" value="Unassembled WGS sequence"/>
</dbReference>
<dbReference type="AlphaFoldDB" id="A0A2T0VK41"/>
<name>A0A2T0VK41_9MICO</name>
<comment type="caution">
    <text evidence="6">The sequence shown here is derived from an EMBL/GenBank/DDBJ whole genome shotgun (WGS) entry which is preliminary data.</text>
</comment>
<protein>
    <submittedName>
        <fullName evidence="6">GAF domain-containing protein</fullName>
    </submittedName>
</protein>
<dbReference type="GO" id="GO:0003723">
    <property type="term" value="F:RNA binding"/>
    <property type="evidence" value="ECO:0007669"/>
    <property type="project" value="InterPro"/>
</dbReference>
<dbReference type="PROSITE" id="PS50921">
    <property type="entry name" value="ANTAR"/>
    <property type="match status" value="1"/>
</dbReference>
<reference evidence="6 7" key="1">
    <citation type="submission" date="2018-03" db="EMBL/GenBank/DDBJ databases">
        <title>Genomic Encyclopedia of Type Strains, Phase III (KMG-III): the genomes of soil and plant-associated and newly described type strains.</title>
        <authorList>
            <person name="Whitman W."/>
        </authorList>
    </citation>
    <scope>NUCLEOTIDE SEQUENCE [LARGE SCALE GENOMIC DNA]</scope>
    <source>
        <strain evidence="6 7">CGMCC 1.12484</strain>
    </source>
</reference>
<keyword evidence="1" id="KW-0808">Transferase</keyword>
<dbReference type="Pfam" id="PF13185">
    <property type="entry name" value="GAF_2"/>
    <property type="match status" value="1"/>
</dbReference>
<sequence>MVSGTREKRLAAAFVTLADTLVAGYDIVELLQTLVDTCADLLDASAAGIILADPSGELEVIASTSEESRLVDVIQSDSGFGPSMQCFLTGRPVSVADIALLDGDWSDFSRESLAQGFRSAHVVPLRLRGRIIGTLTLLRTQVGFLTSEDMSVAQGLADVATIGILHERAVRESDLAQLQLQHALNSRVVIEQAKGVVAQVRSVDMAAAFQILRAYARSHNLGLREVAEQVVSQKLTL</sequence>
<feature type="domain" description="ANTAR" evidence="5">
    <location>
        <begin position="170"/>
        <end position="231"/>
    </location>
</feature>
<evidence type="ECO:0000256" key="1">
    <source>
        <dbReference type="ARBA" id="ARBA00022679"/>
    </source>
</evidence>
<evidence type="ECO:0000256" key="2">
    <source>
        <dbReference type="ARBA" id="ARBA00022777"/>
    </source>
</evidence>
<dbReference type="RefSeq" id="WP_106209751.1">
    <property type="nucleotide sequence ID" value="NZ_PVTL01000001.1"/>
</dbReference>
<organism evidence="6 7">
    <name type="scientific">Glaciihabitans tibetensis</name>
    <dbReference type="NCBI Taxonomy" id="1266600"/>
    <lineage>
        <taxon>Bacteria</taxon>
        <taxon>Bacillati</taxon>
        <taxon>Actinomycetota</taxon>
        <taxon>Actinomycetes</taxon>
        <taxon>Micrococcales</taxon>
        <taxon>Microbacteriaceae</taxon>
        <taxon>Glaciihabitans</taxon>
    </lineage>
</organism>